<dbReference type="InterPro" id="IPR000868">
    <property type="entry name" value="Isochorismatase-like_dom"/>
</dbReference>
<reference evidence="2 3" key="1">
    <citation type="submission" date="2019-12" db="EMBL/GenBank/DDBJ databases">
        <title>Comparative genomics gives insights into the taxonomy of the Azoarcus-Aromatoleum group and reveals separate origins of nif in the plant-associated Azoarcus and non-plant-associated Aromatoleum sub-groups.</title>
        <authorList>
            <person name="Lafos M."/>
            <person name="Maluk M."/>
            <person name="Batista M."/>
            <person name="Junghare M."/>
            <person name="Carmona M."/>
            <person name="Faoro H."/>
            <person name="Cruz L.M."/>
            <person name="Battistoni F."/>
            <person name="De Souza E."/>
            <person name="Pedrosa F."/>
            <person name="Chen W.-M."/>
            <person name="Poole P.S."/>
            <person name="Dixon R.A."/>
            <person name="James E.K."/>
        </authorList>
    </citation>
    <scope>NUCLEOTIDE SEQUENCE [LARGE SCALE GENOMIC DNA]</scope>
    <source>
        <strain evidence="2 3">Td21</strain>
    </source>
</reference>
<sequence length="182" mass="19749">MLMNREKSVLLIVDVQERLAPAIDDGDAVVRNCAWLAGVAGRMGVPVVVSEHFPEKIGSTVAEVKAAAVAAGAQFVTKEFFSAETDGCLKGTAIDDRRQVVVCGTEAHVCVQQTALGLRWAGHDVFVVADAAGSRRASDRELALARMRGHGIEIVAREMVAFEWLKRGGTDLFREVNRDFIR</sequence>
<evidence type="ECO:0000313" key="3">
    <source>
        <dbReference type="Proteomes" id="UP000623795"/>
    </source>
</evidence>
<feature type="domain" description="Isochorismatase-like" evidence="1">
    <location>
        <begin position="8"/>
        <end position="156"/>
    </location>
</feature>
<dbReference type="Proteomes" id="UP000623795">
    <property type="component" value="Unassembled WGS sequence"/>
</dbReference>
<dbReference type="PANTHER" id="PTHR14119">
    <property type="entry name" value="HYDROLASE"/>
    <property type="match status" value="1"/>
</dbReference>
<dbReference type="RefSeq" id="WP_169254693.1">
    <property type="nucleotide sequence ID" value="NZ_WTVN01000003.1"/>
</dbReference>
<evidence type="ECO:0000259" key="1">
    <source>
        <dbReference type="Pfam" id="PF00857"/>
    </source>
</evidence>
<proteinExistence type="predicted"/>
<accession>A0ABX1PU98</accession>
<dbReference type="Pfam" id="PF00857">
    <property type="entry name" value="Isochorismatase"/>
    <property type="match status" value="1"/>
</dbReference>
<dbReference type="PANTHER" id="PTHR14119:SF3">
    <property type="entry name" value="ISOCHORISMATASE DOMAIN-CONTAINING PROTEIN 2"/>
    <property type="match status" value="1"/>
</dbReference>
<protein>
    <submittedName>
        <fullName evidence="2">Isochorismatase family protein</fullName>
    </submittedName>
</protein>
<comment type="caution">
    <text evidence="2">The sequence shown here is derived from an EMBL/GenBank/DDBJ whole genome shotgun (WGS) entry which is preliminary data.</text>
</comment>
<name>A0ABX1PU98_9RHOO</name>
<keyword evidence="3" id="KW-1185">Reference proteome</keyword>
<dbReference type="Gene3D" id="3.40.50.850">
    <property type="entry name" value="Isochorismatase-like"/>
    <property type="match status" value="1"/>
</dbReference>
<organism evidence="2 3">
    <name type="scientific">Aromatoleum toluvorans</name>
    <dbReference type="NCBI Taxonomy" id="92002"/>
    <lineage>
        <taxon>Bacteria</taxon>
        <taxon>Pseudomonadati</taxon>
        <taxon>Pseudomonadota</taxon>
        <taxon>Betaproteobacteria</taxon>
        <taxon>Rhodocyclales</taxon>
        <taxon>Rhodocyclaceae</taxon>
        <taxon>Aromatoleum</taxon>
    </lineage>
</organism>
<dbReference type="InterPro" id="IPR050993">
    <property type="entry name" value="Isochorismatase_domain"/>
</dbReference>
<evidence type="ECO:0000313" key="2">
    <source>
        <dbReference type="EMBL" id="NMG42775.1"/>
    </source>
</evidence>
<dbReference type="SUPFAM" id="SSF52499">
    <property type="entry name" value="Isochorismatase-like hydrolases"/>
    <property type="match status" value="1"/>
</dbReference>
<gene>
    <name evidence="2" type="ORF">GPA22_03370</name>
</gene>
<dbReference type="EMBL" id="WTVN01000003">
    <property type="protein sequence ID" value="NMG42775.1"/>
    <property type="molecule type" value="Genomic_DNA"/>
</dbReference>
<dbReference type="InterPro" id="IPR036380">
    <property type="entry name" value="Isochorismatase-like_sf"/>
</dbReference>